<dbReference type="Proteomes" id="UP001595896">
    <property type="component" value="Unassembled WGS sequence"/>
</dbReference>
<evidence type="ECO:0000256" key="3">
    <source>
        <dbReference type="ARBA" id="ARBA00022448"/>
    </source>
</evidence>
<evidence type="ECO:0000313" key="9">
    <source>
        <dbReference type="EMBL" id="MFC4738335.1"/>
    </source>
</evidence>
<evidence type="ECO:0000256" key="2">
    <source>
        <dbReference type="ARBA" id="ARBA00006175"/>
    </source>
</evidence>
<protein>
    <submittedName>
        <fullName evidence="9">MIP/aquaporin family protein</fullName>
    </submittedName>
</protein>
<evidence type="ECO:0000256" key="6">
    <source>
        <dbReference type="ARBA" id="ARBA00023136"/>
    </source>
</evidence>
<dbReference type="PROSITE" id="PS00221">
    <property type="entry name" value="MIP"/>
    <property type="match status" value="1"/>
</dbReference>
<name>A0ABV9P107_9BACI</name>
<comment type="caution">
    <text evidence="9">The sequence shown here is derived from an EMBL/GenBank/DDBJ whole genome shotgun (WGS) entry which is preliminary data.</text>
</comment>
<evidence type="ECO:0000256" key="4">
    <source>
        <dbReference type="ARBA" id="ARBA00022692"/>
    </source>
</evidence>
<dbReference type="InterPro" id="IPR050363">
    <property type="entry name" value="MIP/Aquaporin"/>
</dbReference>
<dbReference type="InterPro" id="IPR022357">
    <property type="entry name" value="MIP_CS"/>
</dbReference>
<evidence type="ECO:0000256" key="8">
    <source>
        <dbReference type="SAM" id="Phobius"/>
    </source>
</evidence>
<keyword evidence="4 7" id="KW-0812">Transmembrane</keyword>
<evidence type="ECO:0000256" key="7">
    <source>
        <dbReference type="RuleBase" id="RU000477"/>
    </source>
</evidence>
<feature type="transmembrane region" description="Helical" evidence="8">
    <location>
        <begin position="82"/>
        <end position="102"/>
    </location>
</feature>
<dbReference type="RefSeq" id="WP_377910919.1">
    <property type="nucleotide sequence ID" value="NZ_JBHSGK010000021.1"/>
</dbReference>
<feature type="transmembrane region" description="Helical" evidence="8">
    <location>
        <begin position="163"/>
        <end position="184"/>
    </location>
</feature>
<evidence type="ECO:0000256" key="5">
    <source>
        <dbReference type="ARBA" id="ARBA00022989"/>
    </source>
</evidence>
<reference evidence="10" key="1">
    <citation type="journal article" date="2019" name="Int. J. Syst. Evol. Microbiol.">
        <title>The Global Catalogue of Microorganisms (GCM) 10K type strain sequencing project: providing services to taxonomists for standard genome sequencing and annotation.</title>
        <authorList>
            <consortium name="The Broad Institute Genomics Platform"/>
            <consortium name="The Broad Institute Genome Sequencing Center for Infectious Disease"/>
            <person name="Wu L."/>
            <person name="Ma J."/>
        </authorList>
    </citation>
    <scope>NUCLEOTIDE SEQUENCE [LARGE SCALE GENOMIC DNA]</scope>
    <source>
        <strain evidence="10">JCM 12165</strain>
    </source>
</reference>
<evidence type="ECO:0000256" key="1">
    <source>
        <dbReference type="ARBA" id="ARBA00004141"/>
    </source>
</evidence>
<comment type="similarity">
    <text evidence="2 7">Belongs to the MIP/aquaporin (TC 1.A.8) family.</text>
</comment>
<accession>A0ABV9P107</accession>
<organism evidence="9 10">
    <name type="scientific">Bacillus daqingensis</name>
    <dbReference type="NCBI Taxonomy" id="872396"/>
    <lineage>
        <taxon>Bacteria</taxon>
        <taxon>Bacillati</taxon>
        <taxon>Bacillota</taxon>
        <taxon>Bacilli</taxon>
        <taxon>Bacillales</taxon>
        <taxon>Bacillaceae</taxon>
        <taxon>Bacillus</taxon>
    </lineage>
</organism>
<dbReference type="InterPro" id="IPR000425">
    <property type="entry name" value="MIP"/>
</dbReference>
<dbReference type="PANTHER" id="PTHR43829">
    <property type="entry name" value="AQUAPORIN OR AQUAGLYCEROPORIN RELATED"/>
    <property type="match status" value="1"/>
</dbReference>
<keyword evidence="3 7" id="KW-0813">Transport</keyword>
<feature type="transmembrane region" description="Helical" evidence="8">
    <location>
        <begin position="138"/>
        <end position="157"/>
    </location>
</feature>
<dbReference type="PANTHER" id="PTHR43829:SF9">
    <property type="entry name" value="AQUAPORIN-9"/>
    <property type="match status" value="1"/>
</dbReference>
<keyword evidence="10" id="KW-1185">Reference proteome</keyword>
<sequence length="282" mass="29864">MTPFWGELLGTMILIIFGAGVVAGVVLRETKSNAGGWIVITAGWGLGVALAIYAVGDISGAHINPAVTVGLATIGEFPWAQVPGYIIAQLIGAFIGASLIYLQYVAHFNKTEEQGLKLAVFSTSPAVRHTPSNFFSEAFGTFILVLGILFIGANAFTEGLNPLIVGFLIVAIGLSLGGTTGYAINPARDLGPRIAHALLPIKGKGSSEWWYAWVPVAGPIIGGGLGALFYAAVFEGVIHPLLWVFVALFAAVTVLTFMLEKRHIKMHTEKQVFHNPPQGKKA</sequence>
<dbReference type="Pfam" id="PF00230">
    <property type="entry name" value="MIP"/>
    <property type="match status" value="1"/>
</dbReference>
<dbReference type="Gene3D" id="1.20.1080.10">
    <property type="entry name" value="Glycerol uptake facilitator protein"/>
    <property type="match status" value="1"/>
</dbReference>
<proteinExistence type="inferred from homology"/>
<comment type="subcellular location">
    <subcellularLocation>
        <location evidence="1">Membrane</location>
        <topology evidence="1">Multi-pass membrane protein</topology>
    </subcellularLocation>
</comment>
<dbReference type="NCBIfam" id="TIGR00861">
    <property type="entry name" value="MIP"/>
    <property type="match status" value="1"/>
</dbReference>
<dbReference type="InterPro" id="IPR023271">
    <property type="entry name" value="Aquaporin-like"/>
</dbReference>
<feature type="transmembrane region" description="Helical" evidence="8">
    <location>
        <begin position="34"/>
        <end position="55"/>
    </location>
</feature>
<dbReference type="EMBL" id="JBHSGK010000021">
    <property type="protein sequence ID" value="MFC4738335.1"/>
    <property type="molecule type" value="Genomic_DNA"/>
</dbReference>
<keyword evidence="5 8" id="KW-1133">Transmembrane helix</keyword>
<feature type="transmembrane region" description="Helical" evidence="8">
    <location>
        <begin position="240"/>
        <end position="259"/>
    </location>
</feature>
<feature type="transmembrane region" description="Helical" evidence="8">
    <location>
        <begin position="210"/>
        <end position="234"/>
    </location>
</feature>
<dbReference type="SUPFAM" id="SSF81338">
    <property type="entry name" value="Aquaporin-like"/>
    <property type="match status" value="1"/>
</dbReference>
<evidence type="ECO:0000313" key="10">
    <source>
        <dbReference type="Proteomes" id="UP001595896"/>
    </source>
</evidence>
<gene>
    <name evidence="9" type="ORF">ACFO4L_17315</name>
</gene>
<dbReference type="CDD" id="cd00333">
    <property type="entry name" value="MIP"/>
    <property type="match status" value="1"/>
</dbReference>
<dbReference type="PRINTS" id="PR00783">
    <property type="entry name" value="MINTRINSICP"/>
</dbReference>
<keyword evidence="6 8" id="KW-0472">Membrane</keyword>
<feature type="transmembrane region" description="Helical" evidence="8">
    <location>
        <begin position="6"/>
        <end position="27"/>
    </location>
</feature>